<evidence type="ECO:0000313" key="2">
    <source>
        <dbReference type="EMBL" id="ACB60428.1"/>
    </source>
</evidence>
<organism evidence="2 3">
    <name type="scientific">Exiguobacterium sibiricum (strain DSM 17290 / CCUG 55495 / CIP 109462 / JCM 13490 / 255-15)</name>
    <dbReference type="NCBI Taxonomy" id="262543"/>
    <lineage>
        <taxon>Bacteria</taxon>
        <taxon>Bacillati</taxon>
        <taxon>Bacillota</taxon>
        <taxon>Bacilli</taxon>
        <taxon>Bacillales</taxon>
        <taxon>Bacillales Family XII. Incertae Sedis</taxon>
        <taxon>Exiguobacterium</taxon>
    </lineage>
</organism>
<evidence type="ECO:0000313" key="3">
    <source>
        <dbReference type="Proteomes" id="UP000001681"/>
    </source>
</evidence>
<gene>
    <name evidence="2" type="ordered locus">Exig_0948</name>
</gene>
<keyword evidence="3" id="KW-1185">Reference proteome</keyword>
<protein>
    <submittedName>
        <fullName evidence="2">Uncharacterized protein</fullName>
    </submittedName>
</protein>
<reference evidence="3" key="3">
    <citation type="submission" date="2008-04" db="EMBL/GenBank/DDBJ databases">
        <title>Complete sequence of chromosome of Exiguobacterium sibiricum 255-15.</title>
        <authorList>
            <consortium name="US DOE Joint Genome Institute"/>
            <person name="Copeland A."/>
            <person name="Lucas S."/>
            <person name="Lapidus A."/>
            <person name="Glavina del Rio T."/>
            <person name="Dalin E."/>
            <person name="Tice H."/>
            <person name="Bruce D."/>
            <person name="Goodwin L."/>
            <person name="Pitluck S."/>
            <person name="Kiss H."/>
            <person name="Chertkov O."/>
            <person name="Monk C."/>
            <person name="Brettin T."/>
            <person name="Detter J.C."/>
            <person name="Han C."/>
            <person name="Kuske C.R."/>
            <person name="Schmutz J."/>
            <person name="Larimer F."/>
            <person name="Land M."/>
            <person name="Hauser L."/>
            <person name="Kyrpides N."/>
            <person name="Mikhailova N."/>
            <person name="Vishnivetskaya T."/>
            <person name="Rodrigues D.F."/>
            <person name="Gilichinsky D."/>
            <person name="Tiedje J."/>
            <person name="Richardson P."/>
        </authorList>
    </citation>
    <scope>NUCLEOTIDE SEQUENCE [LARGE SCALE GENOMIC DNA]</scope>
    <source>
        <strain evidence="3">DSM 17290 / CIP 109462 / JCM 13490 / 255-15</strain>
    </source>
</reference>
<dbReference type="AlphaFoldDB" id="B1YLU5"/>
<reference evidence="2 3" key="2">
    <citation type="journal article" date="2008" name="BMC Genomics">
        <title>Architecture of thermal adaptation in an Exiguobacterium sibiricum strain isolated from 3 million year old permafrost: a genome and transcriptome approach.</title>
        <authorList>
            <person name="Rodrigues D.F."/>
            <person name="Ivanova N."/>
            <person name="He Z."/>
            <person name="Huebner M."/>
            <person name="Zhou J."/>
            <person name="Tiedje J.M."/>
        </authorList>
    </citation>
    <scope>NUCLEOTIDE SEQUENCE [LARGE SCALE GENOMIC DNA]</scope>
    <source>
        <strain evidence="3">DSM 17290 / CIP 109462 / JCM 13490 / 255-15</strain>
    </source>
</reference>
<keyword evidence="1" id="KW-0472">Membrane</keyword>
<evidence type="ECO:0000256" key="1">
    <source>
        <dbReference type="SAM" id="Phobius"/>
    </source>
</evidence>
<dbReference type="KEGG" id="esi:Exig_0948"/>
<feature type="transmembrane region" description="Helical" evidence="1">
    <location>
        <begin position="12"/>
        <end position="34"/>
    </location>
</feature>
<dbReference type="Proteomes" id="UP000001681">
    <property type="component" value="Chromosome"/>
</dbReference>
<keyword evidence="1" id="KW-1133">Transmembrane helix</keyword>
<proteinExistence type="predicted"/>
<keyword evidence="1" id="KW-0812">Transmembrane</keyword>
<sequence>MAKPSKQQRIIKWTTITILTIFLLGTFASTMFYLF</sequence>
<dbReference type="EMBL" id="CP001022">
    <property type="protein sequence ID" value="ACB60428.1"/>
    <property type="molecule type" value="Genomic_DNA"/>
</dbReference>
<accession>B1YLU5</accession>
<dbReference type="HOGENOM" id="CLU_214858_0_0_9"/>
<name>B1YLU5_EXIS2</name>
<reference evidence="2 3" key="1">
    <citation type="journal article" date="2006" name="Extremophiles">
        <title>Characterization of Exiguobacterium isolates from the Siberian permafrost. Description of Exiguobacterium sibiricum sp. nov.</title>
        <authorList>
            <person name="Rodrigues D.F."/>
            <person name="Goris J."/>
            <person name="Vishnivetskaya T."/>
            <person name="Gilichinsky D."/>
            <person name="Thomashow M.F."/>
            <person name="Tiedje J.M."/>
        </authorList>
    </citation>
    <scope>NUCLEOTIDE SEQUENCE [LARGE SCALE GENOMIC DNA]</scope>
    <source>
        <strain evidence="3">DSM 17290 / CIP 109462 / JCM 13490 / 255-15</strain>
    </source>
</reference>